<comment type="similarity">
    <text evidence="3 9">Belongs to the transaldolase family. Type 3B subfamily.</text>
</comment>
<dbReference type="FunFam" id="3.20.20.70:FF:000018">
    <property type="entry name" value="Probable transaldolase"/>
    <property type="match status" value="1"/>
</dbReference>
<keyword evidence="5 9" id="KW-0808">Transferase</keyword>
<dbReference type="InterPro" id="IPR004731">
    <property type="entry name" value="Transaldolase_3B/F6P_aldolase"/>
</dbReference>
<proteinExistence type="inferred from homology"/>
<dbReference type="InterPro" id="IPR022999">
    <property type="entry name" value="Transaldolase_3B"/>
</dbReference>
<gene>
    <name evidence="10" type="primary">fsa</name>
    <name evidence="9" type="synonym">tal</name>
    <name evidence="10" type="ORF">D2962_10075</name>
</gene>
<evidence type="ECO:0000256" key="1">
    <source>
        <dbReference type="ARBA" id="ARBA00004496"/>
    </source>
</evidence>
<dbReference type="HAMAP" id="MF_00494">
    <property type="entry name" value="Transaldolase_3b"/>
    <property type="match status" value="1"/>
</dbReference>
<keyword evidence="7 9" id="KW-0704">Schiff base</keyword>
<dbReference type="GO" id="GO:0005737">
    <property type="term" value="C:cytoplasm"/>
    <property type="evidence" value="ECO:0007669"/>
    <property type="project" value="UniProtKB-SubCell"/>
</dbReference>
<evidence type="ECO:0000256" key="6">
    <source>
        <dbReference type="ARBA" id="ARBA00023126"/>
    </source>
</evidence>
<reference evidence="10 11" key="1">
    <citation type="submission" date="2018-10" db="EMBL/GenBank/DDBJ databases">
        <authorList>
            <person name="Zhang X."/>
        </authorList>
    </citation>
    <scope>NUCLEOTIDE SEQUENCE [LARGE SCALE GENOMIC DNA]</scope>
    <source>
        <strain evidence="10 11">SK-G1</strain>
    </source>
</reference>
<dbReference type="NCBIfam" id="TIGR00875">
    <property type="entry name" value="fsa_talC_mipB"/>
    <property type="match status" value="1"/>
</dbReference>
<dbReference type="GO" id="GO:0005975">
    <property type="term" value="P:carbohydrate metabolic process"/>
    <property type="evidence" value="ECO:0007669"/>
    <property type="project" value="InterPro"/>
</dbReference>
<keyword evidence="6 9" id="KW-0570">Pentose shunt</keyword>
<dbReference type="InterPro" id="IPR001585">
    <property type="entry name" value="TAL/FSA"/>
</dbReference>
<dbReference type="RefSeq" id="WP_122014908.1">
    <property type="nucleotide sequence ID" value="NZ_CP033169.1"/>
</dbReference>
<comment type="function">
    <text evidence="9">Transaldolase is important for the balance of metabolites in the pentose-phosphate pathway.</text>
</comment>
<evidence type="ECO:0000256" key="2">
    <source>
        <dbReference type="ARBA" id="ARBA00004857"/>
    </source>
</evidence>
<dbReference type="UniPathway" id="UPA00115">
    <property type="reaction ID" value="UER00414"/>
</dbReference>
<comment type="subcellular location">
    <subcellularLocation>
        <location evidence="1 9">Cytoplasm</location>
    </subcellularLocation>
</comment>
<protein>
    <recommendedName>
        <fullName evidence="9">Probable transaldolase</fullName>
        <ecNumber evidence="9">2.2.1.2</ecNumber>
    </recommendedName>
</protein>
<organism evidence="10 11">
    <name type="scientific">Biomaibacter acetigenes</name>
    <dbReference type="NCBI Taxonomy" id="2316383"/>
    <lineage>
        <taxon>Bacteria</taxon>
        <taxon>Bacillati</taxon>
        <taxon>Bacillota</taxon>
        <taxon>Clostridia</taxon>
        <taxon>Thermosediminibacterales</taxon>
        <taxon>Tepidanaerobacteraceae</taxon>
        <taxon>Biomaibacter</taxon>
    </lineage>
</organism>
<dbReference type="EC" id="2.2.1.2" evidence="9"/>
<dbReference type="PANTHER" id="PTHR10683">
    <property type="entry name" value="TRANSALDOLASE"/>
    <property type="match status" value="1"/>
</dbReference>
<name>A0A3G2R690_9FIRM</name>
<evidence type="ECO:0000256" key="4">
    <source>
        <dbReference type="ARBA" id="ARBA00022490"/>
    </source>
</evidence>
<dbReference type="PANTHER" id="PTHR10683:SF40">
    <property type="entry name" value="FRUCTOSE-6-PHOSPHATE ALDOLASE 1-RELATED"/>
    <property type="match status" value="1"/>
</dbReference>
<evidence type="ECO:0000256" key="5">
    <source>
        <dbReference type="ARBA" id="ARBA00022679"/>
    </source>
</evidence>
<dbReference type="Gene3D" id="3.20.20.70">
    <property type="entry name" value="Aldolase class I"/>
    <property type="match status" value="1"/>
</dbReference>
<dbReference type="AlphaFoldDB" id="A0A3G2R690"/>
<dbReference type="CDD" id="cd00956">
    <property type="entry name" value="Transaldolase_FSA"/>
    <property type="match status" value="1"/>
</dbReference>
<sequence length="216" mass="23564">MRFFLDTANVNEIREAASLGVIYGVTTNPTLVSKEGRDFKETIMEITSIVDGPISAEVVSLEAEGMVKEALEIAAWHPNIVIKIPIIWEGLKAVSQLSKKGIKTNVTLVFNPNQALLAARAGATYVSPFVGRFTDISQDGIALISDIAEIFSIHDIHTQIIAASIRTPMDVINAAKAGADIATVPYKVLQQMIKHPLTDIGVEKFLEDWKKVPKRA</sequence>
<dbReference type="InterPro" id="IPR033919">
    <property type="entry name" value="TSA/FSA_arc/bac"/>
</dbReference>
<evidence type="ECO:0000313" key="10">
    <source>
        <dbReference type="EMBL" id="AYO30916.1"/>
    </source>
</evidence>
<keyword evidence="4 9" id="KW-0963">Cytoplasm</keyword>
<dbReference type="GO" id="GO:0016832">
    <property type="term" value="F:aldehyde-lyase activity"/>
    <property type="evidence" value="ECO:0007669"/>
    <property type="project" value="InterPro"/>
</dbReference>
<keyword evidence="11" id="KW-1185">Reference proteome</keyword>
<evidence type="ECO:0000256" key="3">
    <source>
        <dbReference type="ARBA" id="ARBA00005740"/>
    </source>
</evidence>
<accession>A0A3G2R690</accession>
<dbReference type="PROSITE" id="PS01054">
    <property type="entry name" value="TRANSALDOLASE_1"/>
    <property type="match status" value="1"/>
</dbReference>
<evidence type="ECO:0000313" key="11">
    <source>
        <dbReference type="Proteomes" id="UP000280960"/>
    </source>
</evidence>
<evidence type="ECO:0000256" key="9">
    <source>
        <dbReference type="HAMAP-Rule" id="MF_00494"/>
    </source>
</evidence>
<dbReference type="Proteomes" id="UP000280960">
    <property type="component" value="Chromosome"/>
</dbReference>
<dbReference type="InterPro" id="IPR013785">
    <property type="entry name" value="Aldolase_TIM"/>
</dbReference>
<dbReference type="GO" id="GO:0006098">
    <property type="term" value="P:pentose-phosphate shunt"/>
    <property type="evidence" value="ECO:0007669"/>
    <property type="project" value="UniProtKB-UniRule"/>
</dbReference>
<evidence type="ECO:0000256" key="7">
    <source>
        <dbReference type="ARBA" id="ARBA00023270"/>
    </source>
</evidence>
<comment type="catalytic activity">
    <reaction evidence="8 9">
        <text>D-sedoheptulose 7-phosphate + D-glyceraldehyde 3-phosphate = D-erythrose 4-phosphate + beta-D-fructose 6-phosphate</text>
        <dbReference type="Rhea" id="RHEA:17053"/>
        <dbReference type="ChEBI" id="CHEBI:16897"/>
        <dbReference type="ChEBI" id="CHEBI:57483"/>
        <dbReference type="ChEBI" id="CHEBI:57634"/>
        <dbReference type="ChEBI" id="CHEBI:59776"/>
        <dbReference type="EC" id="2.2.1.2"/>
    </reaction>
</comment>
<dbReference type="GO" id="GO:0004801">
    <property type="term" value="F:transaldolase activity"/>
    <property type="evidence" value="ECO:0007669"/>
    <property type="project" value="UniProtKB-UniRule"/>
</dbReference>
<evidence type="ECO:0000256" key="8">
    <source>
        <dbReference type="ARBA" id="ARBA00048810"/>
    </source>
</evidence>
<dbReference type="InterPro" id="IPR018225">
    <property type="entry name" value="Transaldolase_AS"/>
</dbReference>
<dbReference type="SUPFAM" id="SSF51569">
    <property type="entry name" value="Aldolase"/>
    <property type="match status" value="1"/>
</dbReference>
<feature type="active site" description="Schiff-base intermediate with substrate" evidence="9">
    <location>
        <position position="83"/>
    </location>
</feature>
<dbReference type="KEGG" id="bacg:D2962_10075"/>
<dbReference type="EMBL" id="CP033169">
    <property type="protein sequence ID" value="AYO30916.1"/>
    <property type="molecule type" value="Genomic_DNA"/>
</dbReference>
<comment type="pathway">
    <text evidence="2 9">Carbohydrate degradation; pentose phosphate pathway; D-glyceraldehyde 3-phosphate and beta-D-fructose 6-phosphate from D-ribose 5-phosphate and D-xylulose 5-phosphate (non-oxidative stage): step 2/3.</text>
</comment>
<dbReference type="Pfam" id="PF00923">
    <property type="entry name" value="TAL_FSA"/>
    <property type="match status" value="1"/>
</dbReference>